<organism evidence="9 10">
    <name type="scientific">Pedobacter alpinus</name>
    <dbReference type="NCBI Taxonomy" id="1590643"/>
    <lineage>
        <taxon>Bacteria</taxon>
        <taxon>Pseudomonadati</taxon>
        <taxon>Bacteroidota</taxon>
        <taxon>Sphingobacteriia</taxon>
        <taxon>Sphingobacteriales</taxon>
        <taxon>Sphingobacteriaceae</taxon>
        <taxon>Pedobacter</taxon>
    </lineage>
</organism>
<comment type="subcellular location">
    <subcellularLocation>
        <location evidence="5">Cytoplasm</location>
    </subcellularLocation>
</comment>
<feature type="active site" evidence="5 6">
    <location>
        <position position="178"/>
    </location>
</feature>
<dbReference type="InterPro" id="IPR058924">
    <property type="entry name" value="AGPR_dimerisation_dom"/>
</dbReference>
<feature type="compositionally biased region" description="Basic and acidic residues" evidence="7">
    <location>
        <begin position="121"/>
        <end position="134"/>
    </location>
</feature>
<dbReference type="SMART" id="SM00859">
    <property type="entry name" value="Semialdhyde_dh"/>
    <property type="match status" value="1"/>
</dbReference>
<keyword evidence="10" id="KW-1185">Reference proteome</keyword>
<dbReference type="Gene3D" id="3.40.50.720">
    <property type="entry name" value="NAD(P)-binding Rossmann-like Domain"/>
    <property type="match status" value="1"/>
</dbReference>
<evidence type="ECO:0000256" key="3">
    <source>
        <dbReference type="ARBA" id="ARBA00022857"/>
    </source>
</evidence>
<dbReference type="RefSeq" id="WP_379040516.1">
    <property type="nucleotide sequence ID" value="NZ_JBHSKW010000005.1"/>
</dbReference>
<sequence length="368" mass="40353">MSNSLNKELQSNAPLRGLGVGIIGGAGYTGGELLRILVNHPNVEIDFIHSNSNAGNLISDVHTDLLGDTDLKFTDQLSQNIDVLFLCVGHGDARKFLEANPISDNIKIIDLSQDFRLKESSQKPFISEKPKAESQKQLNESENQPSAFSHEPSAFIYGLPELNKEAIKTAQNIANPGCFATCLQLALLPLAKAGLLKSEVHISATTGSTGAGQKPGSTTHFSWRNNNLSVYKAFEHQHLNEIGESLIQLQEDFAHDINFVPYRGAFSRGIMASAYIECDLSLEEAEKLYQDFYADAPFTHISKTNIDLKQVVNTNKCLIHLEKHGNKLMILSIIDNLLKGASGQAVQNMNLMFGLDEKAGLRLKASCF</sequence>
<dbReference type="InterPro" id="IPR000706">
    <property type="entry name" value="AGPR_type-1"/>
</dbReference>
<comment type="pathway">
    <text evidence="5">Amino-acid biosynthesis; L-arginine biosynthesis; N(2)-acetyl-L-ornithine from L-glutamate: step 3/4.</text>
</comment>
<proteinExistence type="inferred from homology"/>
<comment type="caution">
    <text evidence="9">The sequence shown here is derived from an EMBL/GenBank/DDBJ whole genome shotgun (WGS) entry which is preliminary data.</text>
</comment>
<evidence type="ECO:0000256" key="2">
    <source>
        <dbReference type="ARBA" id="ARBA00022605"/>
    </source>
</evidence>
<comment type="similarity">
    <text evidence="5">Belongs to the NAGSA dehydrogenase family. Type 1 subfamily.</text>
</comment>
<keyword evidence="4 5" id="KW-0560">Oxidoreductase</keyword>
<dbReference type="Gene3D" id="3.30.360.10">
    <property type="entry name" value="Dihydrodipicolinate Reductase, domain 2"/>
    <property type="match status" value="1"/>
</dbReference>
<dbReference type="PANTHER" id="PTHR32338:SF10">
    <property type="entry name" value="N-ACETYL-GAMMA-GLUTAMYL-PHOSPHATE REDUCTASE, CHLOROPLASTIC-RELATED"/>
    <property type="match status" value="1"/>
</dbReference>
<feature type="region of interest" description="Disordered" evidence="7">
    <location>
        <begin position="121"/>
        <end position="149"/>
    </location>
</feature>
<dbReference type="CDD" id="cd23934">
    <property type="entry name" value="AGPR_1_C"/>
    <property type="match status" value="1"/>
</dbReference>
<reference evidence="10" key="1">
    <citation type="journal article" date="2019" name="Int. J. Syst. Evol. Microbiol.">
        <title>The Global Catalogue of Microorganisms (GCM) 10K type strain sequencing project: providing services to taxonomists for standard genome sequencing and annotation.</title>
        <authorList>
            <consortium name="The Broad Institute Genomics Platform"/>
            <consortium name="The Broad Institute Genome Sequencing Center for Infectious Disease"/>
            <person name="Wu L."/>
            <person name="Ma J."/>
        </authorList>
    </citation>
    <scope>NUCLEOTIDE SEQUENCE [LARGE SCALE GENOMIC DNA]</scope>
    <source>
        <strain evidence="10">KCTC 42456</strain>
    </source>
</reference>
<protein>
    <recommendedName>
        <fullName evidence="5">N-acetyl-gamma-glutamyl-phosphate reductase</fullName>
        <shortName evidence="5">AGPR</shortName>
        <ecNumber evidence="5">1.2.1.38</ecNumber>
    </recommendedName>
    <alternativeName>
        <fullName evidence="5">N-acetyl-glutamate semialdehyde dehydrogenase</fullName>
        <shortName evidence="5">NAGSA dehydrogenase</shortName>
    </alternativeName>
</protein>
<dbReference type="GO" id="GO:0003942">
    <property type="term" value="F:N-acetyl-gamma-glutamyl-phosphate reductase activity"/>
    <property type="evidence" value="ECO:0007669"/>
    <property type="project" value="UniProtKB-EC"/>
</dbReference>
<name>A0ABW5TNX1_9SPHI</name>
<keyword evidence="1 5" id="KW-0055">Arginine biosynthesis</keyword>
<gene>
    <name evidence="5 9" type="primary">argC</name>
    <name evidence="9" type="ORF">ACFSSE_03120</name>
</gene>
<keyword evidence="5" id="KW-0963">Cytoplasm</keyword>
<dbReference type="CDD" id="cd17895">
    <property type="entry name" value="AGPR_1_N"/>
    <property type="match status" value="1"/>
</dbReference>
<dbReference type="InterPro" id="IPR023013">
    <property type="entry name" value="AGPR_AS"/>
</dbReference>
<dbReference type="SUPFAM" id="SSF55347">
    <property type="entry name" value="Glyceraldehyde-3-phosphate dehydrogenase-like, C-terminal domain"/>
    <property type="match status" value="1"/>
</dbReference>
<dbReference type="SUPFAM" id="SSF51735">
    <property type="entry name" value="NAD(P)-binding Rossmann-fold domains"/>
    <property type="match status" value="1"/>
</dbReference>
<keyword evidence="3 5" id="KW-0521">NADP</keyword>
<dbReference type="HAMAP" id="MF_00150">
    <property type="entry name" value="ArgC_type1"/>
    <property type="match status" value="1"/>
</dbReference>
<dbReference type="InterPro" id="IPR000534">
    <property type="entry name" value="Semialdehyde_DH_NAD-bd"/>
</dbReference>
<evidence type="ECO:0000256" key="7">
    <source>
        <dbReference type="SAM" id="MobiDB-lite"/>
    </source>
</evidence>
<evidence type="ECO:0000256" key="1">
    <source>
        <dbReference type="ARBA" id="ARBA00022571"/>
    </source>
</evidence>
<evidence type="ECO:0000256" key="4">
    <source>
        <dbReference type="ARBA" id="ARBA00023002"/>
    </source>
</evidence>
<dbReference type="Proteomes" id="UP001597546">
    <property type="component" value="Unassembled WGS sequence"/>
</dbReference>
<dbReference type="InterPro" id="IPR050085">
    <property type="entry name" value="AGPR"/>
</dbReference>
<dbReference type="PANTHER" id="PTHR32338">
    <property type="entry name" value="N-ACETYL-GAMMA-GLUTAMYL-PHOSPHATE REDUCTASE, CHLOROPLASTIC-RELATED-RELATED"/>
    <property type="match status" value="1"/>
</dbReference>
<accession>A0ABW5TNX1</accession>
<dbReference type="Pfam" id="PF22698">
    <property type="entry name" value="Semialdhyde_dhC_1"/>
    <property type="match status" value="1"/>
</dbReference>
<evidence type="ECO:0000259" key="8">
    <source>
        <dbReference type="SMART" id="SM00859"/>
    </source>
</evidence>
<dbReference type="Pfam" id="PF01118">
    <property type="entry name" value="Semialdhyde_dh"/>
    <property type="match status" value="1"/>
</dbReference>
<dbReference type="EC" id="1.2.1.38" evidence="5"/>
<dbReference type="InterPro" id="IPR036291">
    <property type="entry name" value="NAD(P)-bd_dom_sf"/>
</dbReference>
<evidence type="ECO:0000256" key="5">
    <source>
        <dbReference type="HAMAP-Rule" id="MF_00150"/>
    </source>
</evidence>
<evidence type="ECO:0000313" key="10">
    <source>
        <dbReference type="Proteomes" id="UP001597546"/>
    </source>
</evidence>
<evidence type="ECO:0000256" key="6">
    <source>
        <dbReference type="PROSITE-ProRule" id="PRU10010"/>
    </source>
</evidence>
<evidence type="ECO:0000313" key="9">
    <source>
        <dbReference type="EMBL" id="MFD2730682.1"/>
    </source>
</evidence>
<dbReference type="NCBIfam" id="TIGR01850">
    <property type="entry name" value="argC"/>
    <property type="match status" value="1"/>
</dbReference>
<comment type="function">
    <text evidence="5">Catalyzes the NADPH-dependent reduction of N-acetyl-5-glutamyl phosphate to yield N-acetyl-L-glutamate 5-semialdehyde.</text>
</comment>
<feature type="domain" description="Semialdehyde dehydrogenase NAD-binding" evidence="8">
    <location>
        <begin position="19"/>
        <end position="170"/>
    </location>
</feature>
<dbReference type="EMBL" id="JBHULV010000008">
    <property type="protein sequence ID" value="MFD2730682.1"/>
    <property type="molecule type" value="Genomic_DNA"/>
</dbReference>
<feature type="compositionally biased region" description="Polar residues" evidence="7">
    <location>
        <begin position="135"/>
        <end position="147"/>
    </location>
</feature>
<keyword evidence="2 5" id="KW-0028">Amino-acid biosynthesis</keyword>
<dbReference type="PROSITE" id="PS01224">
    <property type="entry name" value="ARGC"/>
    <property type="match status" value="1"/>
</dbReference>
<comment type="catalytic activity">
    <reaction evidence="5">
        <text>N-acetyl-L-glutamate 5-semialdehyde + phosphate + NADP(+) = N-acetyl-L-glutamyl 5-phosphate + NADPH + H(+)</text>
        <dbReference type="Rhea" id="RHEA:21588"/>
        <dbReference type="ChEBI" id="CHEBI:15378"/>
        <dbReference type="ChEBI" id="CHEBI:29123"/>
        <dbReference type="ChEBI" id="CHEBI:43474"/>
        <dbReference type="ChEBI" id="CHEBI:57783"/>
        <dbReference type="ChEBI" id="CHEBI:57936"/>
        <dbReference type="ChEBI" id="CHEBI:58349"/>
        <dbReference type="EC" id="1.2.1.38"/>
    </reaction>
</comment>